<evidence type="ECO:0000256" key="1">
    <source>
        <dbReference type="ARBA" id="ARBA00022676"/>
    </source>
</evidence>
<accession>A0ABU9C303</accession>
<proteinExistence type="predicted"/>
<dbReference type="PANTHER" id="PTHR34136:SF1">
    <property type="entry name" value="UDP-N-ACETYL-D-MANNOSAMINURONIC ACID TRANSFERASE"/>
    <property type="match status" value="1"/>
</dbReference>
<keyword evidence="2" id="KW-0808">Transferase</keyword>
<evidence type="ECO:0000313" key="4">
    <source>
        <dbReference type="Proteomes" id="UP001379945"/>
    </source>
</evidence>
<protein>
    <submittedName>
        <fullName evidence="3">WecB/TagA/CpsF family glycosyltransferase</fullName>
    </submittedName>
</protein>
<keyword evidence="1" id="KW-0328">Glycosyltransferase</keyword>
<dbReference type="NCBIfam" id="TIGR00696">
    <property type="entry name" value="wecG_tagA_cpsF"/>
    <property type="match status" value="1"/>
</dbReference>
<dbReference type="EMBL" id="JBBUTI010000001">
    <property type="protein sequence ID" value="MEK8045034.1"/>
    <property type="molecule type" value="Genomic_DNA"/>
</dbReference>
<dbReference type="Pfam" id="PF03808">
    <property type="entry name" value="Glyco_tran_WecG"/>
    <property type="match status" value="1"/>
</dbReference>
<dbReference type="CDD" id="cd06533">
    <property type="entry name" value="Glyco_transf_WecG_TagA"/>
    <property type="match status" value="1"/>
</dbReference>
<gene>
    <name evidence="3" type="ORF">AACH00_01590</name>
</gene>
<evidence type="ECO:0000313" key="3">
    <source>
        <dbReference type="EMBL" id="MEK8045034.1"/>
    </source>
</evidence>
<dbReference type="RefSeq" id="WP_341397185.1">
    <property type="nucleotide sequence ID" value="NZ_JBBUTI010000001.1"/>
</dbReference>
<keyword evidence="4" id="KW-1185">Reference proteome</keyword>
<evidence type="ECO:0000256" key="2">
    <source>
        <dbReference type="ARBA" id="ARBA00022679"/>
    </source>
</evidence>
<dbReference type="Proteomes" id="UP001379945">
    <property type="component" value="Unassembled WGS sequence"/>
</dbReference>
<comment type="caution">
    <text evidence="3">The sequence shown here is derived from an EMBL/GenBank/DDBJ whole genome shotgun (WGS) entry which is preliminary data.</text>
</comment>
<organism evidence="3 4">
    <name type="scientific">Ideonella margarita</name>
    <dbReference type="NCBI Taxonomy" id="2984191"/>
    <lineage>
        <taxon>Bacteria</taxon>
        <taxon>Pseudomonadati</taxon>
        <taxon>Pseudomonadota</taxon>
        <taxon>Betaproteobacteria</taxon>
        <taxon>Burkholderiales</taxon>
        <taxon>Sphaerotilaceae</taxon>
        <taxon>Ideonella</taxon>
    </lineage>
</organism>
<dbReference type="InterPro" id="IPR004629">
    <property type="entry name" value="WecG_TagA_CpsF"/>
</dbReference>
<dbReference type="PANTHER" id="PTHR34136">
    <property type="match status" value="1"/>
</dbReference>
<name>A0ABU9C303_9BURK</name>
<sequence>MTPTSHVEDFLGYPLTTQDLDALADEIVAGVRAPRPAKGQWLACLNPHSYVMALDEAPFHAALHQARWLIPDGVGVVIGSRLLGGHIRARVCGPDAFLAVSRRMNAGGPFKAMFIGATEDTLGIVERRYRSDFPQASEVVTYSPPFRAQFSAEDIAAMRTLIERHQPDVLWMGLSAPKQEVLLAQLAQGGQFGFAAAIGAAFDFYAGKVVRSPMIFQRLGLEWLPRLLQQPRRLWRRMFVSAPIFVGHVLATRLRGARGPR</sequence>
<reference evidence="3 4" key="1">
    <citation type="submission" date="2024-04" db="EMBL/GenBank/DDBJ databases">
        <title>Novel species of the genus Ideonella isolated from streams.</title>
        <authorList>
            <person name="Lu H."/>
        </authorList>
    </citation>
    <scope>NUCLEOTIDE SEQUENCE [LARGE SCALE GENOMIC DNA]</scope>
    <source>
        <strain evidence="3 4">LYT19W</strain>
    </source>
</reference>